<dbReference type="GeneID" id="41956392"/>
<proteinExistence type="predicted"/>
<reference evidence="2" key="2">
    <citation type="submission" date="2019-10" db="EMBL/GenBank/DDBJ databases">
        <authorList>
            <consortium name="NCBI Genome Project"/>
        </authorList>
    </citation>
    <scope>NUCLEOTIDE SEQUENCE</scope>
    <source>
        <strain evidence="2">NI907</strain>
    </source>
</reference>
<protein>
    <submittedName>
        <fullName evidence="2">Uncharacterized protein</fullName>
    </submittedName>
</protein>
<organism evidence="1 2">
    <name type="scientific">Pyricularia grisea</name>
    <name type="common">Crabgrass-specific blast fungus</name>
    <name type="synonym">Magnaporthe grisea</name>
    <dbReference type="NCBI Taxonomy" id="148305"/>
    <lineage>
        <taxon>Eukaryota</taxon>
        <taxon>Fungi</taxon>
        <taxon>Dikarya</taxon>
        <taxon>Ascomycota</taxon>
        <taxon>Pezizomycotina</taxon>
        <taxon>Sordariomycetes</taxon>
        <taxon>Sordariomycetidae</taxon>
        <taxon>Magnaporthales</taxon>
        <taxon>Pyriculariaceae</taxon>
        <taxon>Pyricularia</taxon>
    </lineage>
</organism>
<keyword evidence="1" id="KW-1185">Reference proteome</keyword>
<name>A0A6P8BK37_PYRGI</name>
<dbReference type="KEGG" id="pgri:PgNI_01406"/>
<evidence type="ECO:0000313" key="2">
    <source>
        <dbReference type="RefSeq" id="XP_030987471.1"/>
    </source>
</evidence>
<evidence type="ECO:0000313" key="1">
    <source>
        <dbReference type="Proteomes" id="UP000515153"/>
    </source>
</evidence>
<accession>A0A6P8BK37</accession>
<gene>
    <name evidence="2" type="ORF">PgNI_01406</name>
</gene>
<reference evidence="2" key="3">
    <citation type="submission" date="2025-08" db="UniProtKB">
        <authorList>
            <consortium name="RefSeq"/>
        </authorList>
    </citation>
    <scope>IDENTIFICATION</scope>
    <source>
        <strain evidence="2">NI907</strain>
    </source>
</reference>
<sequence>MEPRNLVIYPSGKAANMPCYTQLDSWQLALLPKSGTAATMTR</sequence>
<reference evidence="2" key="1">
    <citation type="journal article" date="2019" name="Mol. Biol. Evol.">
        <title>Blast fungal genomes show frequent chromosomal changes, gene gains and losses, and effector gene turnover.</title>
        <authorList>
            <person name="Gomez Luciano L.B."/>
            <person name="Jason Tsai I."/>
            <person name="Chuma I."/>
            <person name="Tosa Y."/>
            <person name="Chen Y.H."/>
            <person name="Li J.Y."/>
            <person name="Li M.Y."/>
            <person name="Jade Lu M.Y."/>
            <person name="Nakayashiki H."/>
            <person name="Li W.H."/>
        </authorList>
    </citation>
    <scope>NUCLEOTIDE SEQUENCE</scope>
    <source>
        <strain evidence="2">NI907</strain>
    </source>
</reference>
<dbReference type="RefSeq" id="XP_030987471.1">
    <property type="nucleotide sequence ID" value="XM_031121478.1"/>
</dbReference>
<dbReference type="Proteomes" id="UP000515153">
    <property type="component" value="Unplaced"/>
</dbReference>
<dbReference type="AlphaFoldDB" id="A0A6P8BK37"/>